<gene>
    <name evidence="1" type="ORF">NC595_17110</name>
</gene>
<dbReference type="EMBL" id="JAMZEK010000004">
    <property type="protein sequence ID" value="MCP1375770.1"/>
    <property type="molecule type" value="Genomic_DNA"/>
</dbReference>
<name>A0ABT1FF70_9GAMM</name>
<keyword evidence="2" id="KW-1185">Reference proteome</keyword>
<dbReference type="Proteomes" id="UP001204615">
    <property type="component" value="Unassembled WGS sequence"/>
</dbReference>
<dbReference type="Pfam" id="PF14412">
    <property type="entry name" value="AHH"/>
    <property type="match status" value="1"/>
</dbReference>
<reference evidence="1 2" key="1">
    <citation type="submission" date="2022-06" db="EMBL/GenBank/DDBJ databases">
        <title>Dyella sp. Sa strain:Sa Genome sequencing.</title>
        <authorList>
            <person name="Park S."/>
        </authorList>
    </citation>
    <scope>NUCLEOTIDE SEQUENCE [LARGE SCALE GENOMIC DNA]</scope>
    <source>
        <strain evidence="1 2">Sa</strain>
    </source>
</reference>
<accession>A0ABT1FF70</accession>
<comment type="caution">
    <text evidence="1">The sequence shown here is derived from an EMBL/GenBank/DDBJ whole genome shotgun (WGS) entry which is preliminary data.</text>
</comment>
<dbReference type="RefSeq" id="WP_253568527.1">
    <property type="nucleotide sequence ID" value="NZ_JAMZEK010000004.1"/>
</dbReference>
<proteinExistence type="predicted"/>
<evidence type="ECO:0000313" key="1">
    <source>
        <dbReference type="EMBL" id="MCP1375770.1"/>
    </source>
</evidence>
<organism evidence="1 2">
    <name type="scientific">Dyella lutea</name>
    <dbReference type="NCBI Taxonomy" id="2950441"/>
    <lineage>
        <taxon>Bacteria</taxon>
        <taxon>Pseudomonadati</taxon>
        <taxon>Pseudomonadota</taxon>
        <taxon>Gammaproteobacteria</taxon>
        <taxon>Lysobacterales</taxon>
        <taxon>Rhodanobacteraceae</taxon>
        <taxon>Dyella</taxon>
    </lineage>
</organism>
<sequence>MAKQASGSKVDPFQRFGTHSVDMRVALNQINPALAYKAGNMEWLNEVKQGIRYENGESLSELSERMFLVAALAELATTPEPSKLLATNMTAAGDPKPEGETEAHHIVAFKAQAAHASRRLLFRWRIAINDKDNGVHLPAFRRSVVPSLRDALKHRPIHTDVYHMAVFRRLDTYARTGATDTAVGREALRSIKKKILNGTFPYLREHQR</sequence>
<protein>
    <submittedName>
        <fullName evidence="1">AHH domain-containing protein</fullName>
    </submittedName>
</protein>
<dbReference type="InterPro" id="IPR032871">
    <property type="entry name" value="AHH_dom_containing"/>
</dbReference>
<evidence type="ECO:0000313" key="2">
    <source>
        <dbReference type="Proteomes" id="UP001204615"/>
    </source>
</evidence>